<evidence type="ECO:0000256" key="1">
    <source>
        <dbReference type="ARBA" id="ARBA00023015"/>
    </source>
</evidence>
<protein>
    <submittedName>
        <fullName evidence="6">TetR/AcrR family transcriptional regulator</fullName>
    </submittedName>
</protein>
<keyword evidence="3" id="KW-0804">Transcription</keyword>
<name>A0ABW2SM05_9ACTO</name>
<dbReference type="PANTHER" id="PTHR30055:SF234">
    <property type="entry name" value="HTH-TYPE TRANSCRIPTIONAL REGULATOR BETI"/>
    <property type="match status" value="1"/>
</dbReference>
<evidence type="ECO:0000259" key="5">
    <source>
        <dbReference type="PROSITE" id="PS50977"/>
    </source>
</evidence>
<accession>A0ABW2SM05</accession>
<evidence type="ECO:0000313" key="6">
    <source>
        <dbReference type="EMBL" id="MFC7580638.1"/>
    </source>
</evidence>
<comment type="caution">
    <text evidence="6">The sequence shown here is derived from an EMBL/GenBank/DDBJ whole genome shotgun (WGS) entry which is preliminary data.</text>
</comment>
<dbReference type="InterPro" id="IPR050109">
    <property type="entry name" value="HTH-type_TetR-like_transc_reg"/>
</dbReference>
<reference evidence="7" key="1">
    <citation type="journal article" date="2019" name="Int. J. Syst. Evol. Microbiol.">
        <title>The Global Catalogue of Microorganisms (GCM) 10K type strain sequencing project: providing services to taxonomists for standard genome sequencing and annotation.</title>
        <authorList>
            <consortium name="The Broad Institute Genomics Platform"/>
            <consortium name="The Broad Institute Genome Sequencing Center for Infectious Disease"/>
            <person name="Wu L."/>
            <person name="Ma J."/>
        </authorList>
    </citation>
    <scope>NUCLEOTIDE SEQUENCE [LARGE SCALE GENOMIC DNA]</scope>
    <source>
        <strain evidence="7">CCUG 56698</strain>
    </source>
</reference>
<feature type="DNA-binding region" description="H-T-H motif" evidence="4">
    <location>
        <begin position="35"/>
        <end position="54"/>
    </location>
</feature>
<evidence type="ECO:0000256" key="3">
    <source>
        <dbReference type="ARBA" id="ARBA00023163"/>
    </source>
</evidence>
<dbReference type="Gene3D" id="1.10.357.10">
    <property type="entry name" value="Tetracycline Repressor, domain 2"/>
    <property type="match status" value="1"/>
</dbReference>
<dbReference type="EMBL" id="JBHTEF010000001">
    <property type="protein sequence ID" value="MFC7580638.1"/>
    <property type="molecule type" value="Genomic_DNA"/>
</dbReference>
<dbReference type="SUPFAM" id="SSF46689">
    <property type="entry name" value="Homeodomain-like"/>
    <property type="match status" value="1"/>
</dbReference>
<dbReference type="Pfam" id="PF00440">
    <property type="entry name" value="TetR_N"/>
    <property type="match status" value="1"/>
</dbReference>
<evidence type="ECO:0000256" key="4">
    <source>
        <dbReference type="PROSITE-ProRule" id="PRU00335"/>
    </source>
</evidence>
<gene>
    <name evidence="6" type="ORF">ACFQWG_05365</name>
</gene>
<organism evidence="6 7">
    <name type="scientific">Schaalia naturae</name>
    <dbReference type="NCBI Taxonomy" id="635203"/>
    <lineage>
        <taxon>Bacteria</taxon>
        <taxon>Bacillati</taxon>
        <taxon>Actinomycetota</taxon>
        <taxon>Actinomycetes</taxon>
        <taxon>Actinomycetales</taxon>
        <taxon>Actinomycetaceae</taxon>
        <taxon>Schaalia</taxon>
    </lineage>
</organism>
<dbReference type="RefSeq" id="WP_380972877.1">
    <property type="nucleotide sequence ID" value="NZ_JBHTEF010000001.1"/>
</dbReference>
<sequence length="210" mass="22604">MSSGKDVDARRTDTRARLIDATIDRIDRAGYASLSAADVARACGVSAPAMYKHFPDRDALLLAALRELSTRAAADAGWAGEAPPKAGREDPHGTLLSVGAWMMRWARDHPRLHDFLLHSPLALRASAEPGDGWEFPLLGVVRHSIEELRGRLGLDVEPKRFLALVWATVEGAGALAARGVDGADPGLLSDGLDAYIEHFSTTPARKDPRP</sequence>
<keyword evidence="1" id="KW-0805">Transcription regulation</keyword>
<proteinExistence type="predicted"/>
<evidence type="ECO:0000313" key="7">
    <source>
        <dbReference type="Proteomes" id="UP001596527"/>
    </source>
</evidence>
<dbReference type="PROSITE" id="PS50977">
    <property type="entry name" value="HTH_TETR_2"/>
    <property type="match status" value="1"/>
</dbReference>
<keyword evidence="7" id="KW-1185">Reference proteome</keyword>
<feature type="domain" description="HTH tetR-type" evidence="5">
    <location>
        <begin position="12"/>
        <end position="72"/>
    </location>
</feature>
<evidence type="ECO:0000256" key="2">
    <source>
        <dbReference type="ARBA" id="ARBA00023125"/>
    </source>
</evidence>
<dbReference type="PRINTS" id="PR00455">
    <property type="entry name" value="HTHTETR"/>
</dbReference>
<keyword evidence="2 4" id="KW-0238">DNA-binding</keyword>
<dbReference type="InterPro" id="IPR001647">
    <property type="entry name" value="HTH_TetR"/>
</dbReference>
<dbReference type="PANTHER" id="PTHR30055">
    <property type="entry name" value="HTH-TYPE TRANSCRIPTIONAL REGULATOR RUTR"/>
    <property type="match status" value="1"/>
</dbReference>
<dbReference type="Proteomes" id="UP001596527">
    <property type="component" value="Unassembled WGS sequence"/>
</dbReference>
<dbReference type="InterPro" id="IPR009057">
    <property type="entry name" value="Homeodomain-like_sf"/>
</dbReference>